<sequence>MASKRGMPHMSMIPAEINEIRIVRRNWGGLGVPLRAAVVRPSQRGILAEEVVFKPEPSVSLNVARLDPEGGKEQMYHMKQRMVPAVGHLNFCEKDEKDVRQTLAQSCGCDTTTYVPSPDSAPSAGKFLDEGDRLKHHGESPDFGMHQGLPRTQNVCHEGPLVPYVCNFGGIAPVPEEAGRRIVSAFRSGPPDPSNDSDDDSCDDCDIFSLGGISDVEHSI</sequence>
<protein>
    <submittedName>
        <fullName evidence="1">Uncharacterized protein</fullName>
    </submittedName>
</protein>
<gene>
    <name evidence="1" type="ORF">NSCI0253_LOCUS29739</name>
</gene>
<evidence type="ECO:0000313" key="1">
    <source>
        <dbReference type="EMBL" id="CAD8855387.1"/>
    </source>
</evidence>
<accession>A0A7S1AIL1</accession>
<dbReference type="AlphaFoldDB" id="A0A7S1AIL1"/>
<reference evidence="1" key="1">
    <citation type="submission" date="2021-01" db="EMBL/GenBank/DDBJ databases">
        <authorList>
            <person name="Corre E."/>
            <person name="Pelletier E."/>
            <person name="Niang G."/>
            <person name="Scheremetjew M."/>
            <person name="Finn R."/>
            <person name="Kale V."/>
            <person name="Holt S."/>
            <person name="Cochrane G."/>
            <person name="Meng A."/>
            <person name="Brown T."/>
            <person name="Cohen L."/>
        </authorList>
    </citation>
    <scope>NUCLEOTIDE SEQUENCE</scope>
</reference>
<organism evidence="1">
    <name type="scientific">Noctiluca scintillans</name>
    <name type="common">Sea sparkle</name>
    <name type="synonym">Red tide dinoflagellate</name>
    <dbReference type="NCBI Taxonomy" id="2966"/>
    <lineage>
        <taxon>Eukaryota</taxon>
        <taxon>Sar</taxon>
        <taxon>Alveolata</taxon>
        <taxon>Dinophyceae</taxon>
        <taxon>Noctilucales</taxon>
        <taxon>Noctilucaceae</taxon>
        <taxon>Noctiluca</taxon>
    </lineage>
</organism>
<proteinExistence type="predicted"/>
<name>A0A7S1AIL1_NOCSC</name>
<dbReference type="EMBL" id="HBFQ01042079">
    <property type="protein sequence ID" value="CAD8855387.1"/>
    <property type="molecule type" value="Transcribed_RNA"/>
</dbReference>